<dbReference type="SUPFAM" id="SSF88659">
    <property type="entry name" value="Sigma3 and sigma4 domains of RNA polymerase sigma factors"/>
    <property type="match status" value="1"/>
</dbReference>
<evidence type="ECO:0000256" key="1">
    <source>
        <dbReference type="ARBA" id="ARBA00010641"/>
    </source>
</evidence>
<dbReference type="Pfam" id="PF04542">
    <property type="entry name" value="Sigma70_r2"/>
    <property type="match status" value="1"/>
</dbReference>
<dbReference type="PROSITE" id="PS01063">
    <property type="entry name" value="SIGMA70_ECF"/>
    <property type="match status" value="1"/>
</dbReference>
<dbReference type="AlphaFoldDB" id="A0A937CXL3"/>
<evidence type="ECO:0000256" key="2">
    <source>
        <dbReference type="ARBA" id="ARBA00023015"/>
    </source>
</evidence>
<dbReference type="GO" id="GO:0016987">
    <property type="term" value="F:sigma factor activity"/>
    <property type="evidence" value="ECO:0007669"/>
    <property type="project" value="UniProtKB-KW"/>
</dbReference>
<dbReference type="RefSeq" id="WP_202058741.1">
    <property type="nucleotide sequence ID" value="NZ_JAEQMY010000011.1"/>
</dbReference>
<evidence type="ECO:0000259" key="8">
    <source>
        <dbReference type="Pfam" id="PF08281"/>
    </source>
</evidence>
<keyword evidence="10" id="KW-1185">Reference proteome</keyword>
<keyword evidence="4 6" id="KW-0238">DNA-binding</keyword>
<evidence type="ECO:0000313" key="10">
    <source>
        <dbReference type="Proteomes" id="UP000605848"/>
    </source>
</evidence>
<dbReference type="SUPFAM" id="SSF88946">
    <property type="entry name" value="Sigma2 domain of RNA polymerase sigma factors"/>
    <property type="match status" value="1"/>
</dbReference>
<dbReference type="InterPro" id="IPR000838">
    <property type="entry name" value="RNA_pol_sigma70_ECF_CS"/>
</dbReference>
<dbReference type="Proteomes" id="UP000605848">
    <property type="component" value="Unassembled WGS sequence"/>
</dbReference>
<proteinExistence type="inferred from homology"/>
<dbReference type="NCBIfam" id="TIGR02937">
    <property type="entry name" value="sigma70-ECF"/>
    <property type="match status" value="1"/>
</dbReference>
<dbReference type="Pfam" id="PF08281">
    <property type="entry name" value="Sigma70_r4_2"/>
    <property type="match status" value="1"/>
</dbReference>
<keyword evidence="2 6" id="KW-0805">Transcription regulation</keyword>
<reference evidence="9" key="1">
    <citation type="submission" date="2021-01" db="EMBL/GenBank/DDBJ databases">
        <title>Microvirga sp.</title>
        <authorList>
            <person name="Kim M.K."/>
        </authorList>
    </citation>
    <scope>NUCLEOTIDE SEQUENCE</scope>
    <source>
        <strain evidence="9">5420S-16</strain>
    </source>
</reference>
<dbReference type="InterPro" id="IPR007627">
    <property type="entry name" value="RNA_pol_sigma70_r2"/>
</dbReference>
<dbReference type="GO" id="GO:0006352">
    <property type="term" value="P:DNA-templated transcription initiation"/>
    <property type="evidence" value="ECO:0007669"/>
    <property type="project" value="InterPro"/>
</dbReference>
<dbReference type="PANTHER" id="PTHR43133">
    <property type="entry name" value="RNA POLYMERASE ECF-TYPE SIGMA FACTO"/>
    <property type="match status" value="1"/>
</dbReference>
<dbReference type="GO" id="GO:0003677">
    <property type="term" value="F:DNA binding"/>
    <property type="evidence" value="ECO:0007669"/>
    <property type="project" value="UniProtKB-KW"/>
</dbReference>
<evidence type="ECO:0000256" key="3">
    <source>
        <dbReference type="ARBA" id="ARBA00023082"/>
    </source>
</evidence>
<organism evidence="9 10">
    <name type="scientific">Microvirga aerilata</name>
    <dbReference type="NCBI Taxonomy" id="670292"/>
    <lineage>
        <taxon>Bacteria</taxon>
        <taxon>Pseudomonadati</taxon>
        <taxon>Pseudomonadota</taxon>
        <taxon>Alphaproteobacteria</taxon>
        <taxon>Hyphomicrobiales</taxon>
        <taxon>Methylobacteriaceae</taxon>
        <taxon>Microvirga</taxon>
    </lineage>
</organism>
<dbReference type="EMBL" id="JAEQMY010000011">
    <property type="protein sequence ID" value="MBL0404249.1"/>
    <property type="molecule type" value="Genomic_DNA"/>
</dbReference>
<accession>A0A937CXL3</accession>
<evidence type="ECO:0000256" key="5">
    <source>
        <dbReference type="ARBA" id="ARBA00023163"/>
    </source>
</evidence>
<keyword evidence="3 6" id="KW-0731">Sigma factor</keyword>
<dbReference type="NCBIfam" id="NF009199">
    <property type="entry name" value="PRK12547.1"/>
    <property type="match status" value="1"/>
</dbReference>
<protein>
    <recommendedName>
        <fullName evidence="6">RNA polymerase sigma factor</fullName>
    </recommendedName>
</protein>
<dbReference type="PANTHER" id="PTHR43133:SF25">
    <property type="entry name" value="RNA POLYMERASE SIGMA FACTOR RFAY-RELATED"/>
    <property type="match status" value="1"/>
</dbReference>
<gene>
    <name evidence="9" type="ORF">JKG68_09745</name>
</gene>
<dbReference type="InterPro" id="IPR013249">
    <property type="entry name" value="RNA_pol_sigma70_r4_t2"/>
</dbReference>
<dbReference type="Gene3D" id="1.10.1740.10">
    <property type="match status" value="1"/>
</dbReference>
<feature type="domain" description="RNA polymerase sigma-70 region 2" evidence="7">
    <location>
        <begin position="16"/>
        <end position="77"/>
    </location>
</feature>
<evidence type="ECO:0000313" key="9">
    <source>
        <dbReference type="EMBL" id="MBL0404249.1"/>
    </source>
</evidence>
<evidence type="ECO:0000259" key="7">
    <source>
        <dbReference type="Pfam" id="PF04542"/>
    </source>
</evidence>
<dbReference type="InterPro" id="IPR013324">
    <property type="entry name" value="RNA_pol_sigma_r3/r4-like"/>
</dbReference>
<dbReference type="Gene3D" id="1.10.10.10">
    <property type="entry name" value="Winged helix-like DNA-binding domain superfamily/Winged helix DNA-binding domain"/>
    <property type="match status" value="1"/>
</dbReference>
<feature type="domain" description="RNA polymerase sigma factor 70 region 4 type 2" evidence="8">
    <location>
        <begin position="104"/>
        <end position="155"/>
    </location>
</feature>
<dbReference type="CDD" id="cd06171">
    <property type="entry name" value="Sigma70_r4"/>
    <property type="match status" value="1"/>
</dbReference>
<evidence type="ECO:0000256" key="4">
    <source>
        <dbReference type="ARBA" id="ARBA00023125"/>
    </source>
</evidence>
<dbReference type="InterPro" id="IPR036388">
    <property type="entry name" value="WH-like_DNA-bd_sf"/>
</dbReference>
<dbReference type="InterPro" id="IPR013325">
    <property type="entry name" value="RNA_pol_sigma_r2"/>
</dbReference>
<name>A0A937CXL3_9HYPH</name>
<sequence>MTLPPDLHDGLLQSIPSMRAFAISLTGNIDQADDLVQEAMVRGLTYINQFQPGTNIQAWLFTILRNQFHTFYRKRRREVEDPDGGIAARLAVPPEQDGRVDVEDLKAALAQLPVVQREALLLVGPQGFSYEEAAAICGARIGTIKSRVNRARTRLAELLGIESPDDIGADRVVKATIFNETYTR</sequence>
<evidence type="ECO:0000256" key="6">
    <source>
        <dbReference type="RuleBase" id="RU000716"/>
    </source>
</evidence>
<dbReference type="InterPro" id="IPR014284">
    <property type="entry name" value="RNA_pol_sigma-70_dom"/>
</dbReference>
<comment type="similarity">
    <text evidence="1 6">Belongs to the sigma-70 factor family. ECF subfamily.</text>
</comment>
<comment type="caution">
    <text evidence="9">The sequence shown here is derived from an EMBL/GenBank/DDBJ whole genome shotgun (WGS) entry which is preliminary data.</text>
</comment>
<keyword evidence="5 6" id="KW-0804">Transcription</keyword>
<dbReference type="InterPro" id="IPR039425">
    <property type="entry name" value="RNA_pol_sigma-70-like"/>
</dbReference>